<dbReference type="GO" id="GO:0009228">
    <property type="term" value="P:thiamine biosynthetic process"/>
    <property type="evidence" value="ECO:0007669"/>
    <property type="project" value="UniProtKB-KW"/>
</dbReference>
<dbReference type="GO" id="GO:0005829">
    <property type="term" value="C:cytosol"/>
    <property type="evidence" value="ECO:0007669"/>
    <property type="project" value="TreeGrafter"/>
</dbReference>
<dbReference type="InterPro" id="IPR050967">
    <property type="entry name" value="Thiamine_Salvage_TenA"/>
</dbReference>
<feature type="domain" description="Thiaminase-2/PQQC" evidence="2">
    <location>
        <begin position="11"/>
        <end position="211"/>
    </location>
</feature>
<comment type="caution">
    <text evidence="3">The sequence shown here is derived from an EMBL/GenBank/DDBJ whole genome shotgun (WGS) entry which is preliminary data.</text>
</comment>
<proteinExistence type="inferred from homology"/>
<dbReference type="CDD" id="cd19365">
    <property type="entry name" value="TenA_C-like"/>
    <property type="match status" value="1"/>
</dbReference>
<sequence>MTNWYNHINKKTEPILNRIKTHPFITELIDGSLSKAVFLFYIHQDAIYLSEYKKTLASVGVKCSKDDDTQFFLDAATGIIHVENALHQLFLKDEKLNIEASPTCELYTSYLSKMAHTHTIEEVLAAVLPCFTIYKQIGDYILSEQKNQDNNPYQDWINTYGGEDFAKSVEKAIAITNNYAELASADRLEKMNDAFTKASKLEYLFWHSAYNQESWKI</sequence>
<comment type="catalytic activity">
    <reaction evidence="1">
        <text>4-amino-5-aminomethyl-2-methylpyrimidine + H2O = 4-amino-5-hydroxymethyl-2-methylpyrimidine + NH4(+)</text>
        <dbReference type="Rhea" id="RHEA:31799"/>
        <dbReference type="ChEBI" id="CHEBI:15377"/>
        <dbReference type="ChEBI" id="CHEBI:16892"/>
        <dbReference type="ChEBI" id="CHEBI:28938"/>
        <dbReference type="ChEBI" id="CHEBI:63416"/>
        <dbReference type="EC" id="3.5.99.2"/>
    </reaction>
</comment>
<keyword evidence="4" id="KW-1185">Reference proteome</keyword>
<dbReference type="Proteomes" id="UP000032361">
    <property type="component" value="Unassembled WGS sequence"/>
</dbReference>
<keyword evidence="1" id="KW-0784">Thiamine biosynthesis</keyword>
<dbReference type="GO" id="GO:0009229">
    <property type="term" value="P:thiamine diphosphate biosynthetic process"/>
    <property type="evidence" value="ECO:0007669"/>
    <property type="project" value="UniProtKB-UniPathway"/>
</dbReference>
<dbReference type="PANTHER" id="PTHR43198:SF2">
    <property type="entry name" value="SI:CH1073-67J19.1-RELATED"/>
    <property type="match status" value="1"/>
</dbReference>
<evidence type="ECO:0000313" key="3">
    <source>
        <dbReference type="EMBL" id="KJD33377.1"/>
    </source>
</evidence>
<dbReference type="InterPro" id="IPR016084">
    <property type="entry name" value="Haem_Oase-like_multi-hlx"/>
</dbReference>
<dbReference type="AlphaFoldDB" id="A0A0D7W6E9"/>
<dbReference type="GO" id="GO:0050334">
    <property type="term" value="F:thiaminase activity"/>
    <property type="evidence" value="ECO:0007669"/>
    <property type="project" value="UniProtKB-EC"/>
</dbReference>
<comment type="pathway">
    <text evidence="1">Cofactor biosynthesis; thiamine diphosphate biosynthesis.</text>
</comment>
<evidence type="ECO:0000259" key="2">
    <source>
        <dbReference type="Pfam" id="PF03070"/>
    </source>
</evidence>
<accession>A0A0D7W6E9</accession>
<evidence type="ECO:0000313" key="4">
    <source>
        <dbReference type="Proteomes" id="UP000032361"/>
    </source>
</evidence>
<dbReference type="InterPro" id="IPR004305">
    <property type="entry name" value="Thiaminase-2/PQQC"/>
</dbReference>
<dbReference type="OrthoDB" id="34166at2"/>
<dbReference type="InterPro" id="IPR027574">
    <property type="entry name" value="Thiaminase_II"/>
</dbReference>
<dbReference type="EMBL" id="JTDV01000003">
    <property type="protein sequence ID" value="KJD33377.1"/>
    <property type="molecule type" value="Genomic_DNA"/>
</dbReference>
<organism evidence="3 4">
    <name type="scientific">Neotamlana nanhaiensis</name>
    <dbReference type="NCBI Taxonomy" id="1382798"/>
    <lineage>
        <taxon>Bacteria</taxon>
        <taxon>Pseudomonadati</taxon>
        <taxon>Bacteroidota</taxon>
        <taxon>Flavobacteriia</taxon>
        <taxon>Flavobacteriales</taxon>
        <taxon>Flavobacteriaceae</taxon>
        <taxon>Neotamlana</taxon>
    </lineage>
</organism>
<dbReference type="UniPathway" id="UPA00060"/>
<dbReference type="Pfam" id="PF03070">
    <property type="entry name" value="TENA_THI-4"/>
    <property type="match status" value="1"/>
</dbReference>
<name>A0A0D7W6E9_9FLAO</name>
<reference evidence="3 4" key="1">
    <citation type="journal article" date="2015" name="Antonie Van Leeuwenhoek">
        <title>Tamlana nanhaiensis sp. nov., isolated from surface seawater collected from the South China Sea.</title>
        <authorList>
            <person name="Liu X."/>
            <person name="Lai Q."/>
            <person name="Du Y."/>
            <person name="Li G."/>
            <person name="Sun F."/>
            <person name="Shao Z."/>
        </authorList>
    </citation>
    <scope>NUCLEOTIDE SEQUENCE [LARGE SCALE GENOMIC DNA]</scope>
    <source>
        <strain evidence="3 4">FHC16</strain>
    </source>
</reference>
<dbReference type="Gene3D" id="1.20.910.10">
    <property type="entry name" value="Heme oxygenase-like"/>
    <property type="match status" value="1"/>
</dbReference>
<comment type="similarity">
    <text evidence="1">Belongs to the TenA family.</text>
</comment>
<comment type="function">
    <text evidence="1">Catalyzes an amino-pyrimidine hydrolysis reaction at the C5' of the pyrimidine moiety of thiamine compounds, a reaction that is part of a thiamine salvage pathway.</text>
</comment>
<dbReference type="EC" id="3.5.99.2" evidence="1"/>
<dbReference type="NCBIfam" id="TIGR04306">
    <property type="entry name" value="salvage_TenA"/>
    <property type="match status" value="1"/>
</dbReference>
<evidence type="ECO:0000256" key="1">
    <source>
        <dbReference type="RuleBase" id="RU363093"/>
    </source>
</evidence>
<keyword evidence="1" id="KW-0378">Hydrolase</keyword>
<dbReference type="SUPFAM" id="SSF48613">
    <property type="entry name" value="Heme oxygenase-like"/>
    <property type="match status" value="1"/>
</dbReference>
<protein>
    <recommendedName>
        <fullName evidence="1">Aminopyrimidine aminohydrolase</fullName>
        <ecNumber evidence="1">3.5.99.2</ecNumber>
    </recommendedName>
</protein>
<gene>
    <name evidence="3" type="ORF">PK35_05820</name>
</gene>
<dbReference type="STRING" id="1382798.PK35_05820"/>
<dbReference type="PANTHER" id="PTHR43198">
    <property type="entry name" value="BIFUNCTIONAL TH2 PROTEIN"/>
    <property type="match status" value="1"/>
</dbReference>
<dbReference type="RefSeq" id="WP_044625768.1">
    <property type="nucleotide sequence ID" value="NZ_JTDV01000003.1"/>
</dbReference>
<dbReference type="PATRIC" id="fig|1382798.3.peg.2484"/>
<comment type="catalytic activity">
    <reaction evidence="1">
        <text>thiamine + H2O = 5-(2-hydroxyethyl)-4-methylthiazole + 4-amino-5-hydroxymethyl-2-methylpyrimidine + H(+)</text>
        <dbReference type="Rhea" id="RHEA:17509"/>
        <dbReference type="ChEBI" id="CHEBI:15377"/>
        <dbReference type="ChEBI" id="CHEBI:15378"/>
        <dbReference type="ChEBI" id="CHEBI:16892"/>
        <dbReference type="ChEBI" id="CHEBI:17957"/>
        <dbReference type="ChEBI" id="CHEBI:18385"/>
        <dbReference type="EC" id="3.5.99.2"/>
    </reaction>
</comment>